<sequence length="187" mass="21228">MKTTSNKLKQPSRVSGDGPKNYMPDRQITRCERCGHHQKHNRQTCPAKDARCHECSKQGHFNLRNVVALKPSDSEVFLGEVSANEHKPWTADVIVNQDCVIFKLDSDATSQSSQPLTDIPLLSKTQKKLYGPCRYELRCRGEFQAMLKYGQKSWKATVYVLDDLDRPLLGRIVCQKLGVVAKVKLTR</sequence>
<protein>
    <submittedName>
        <fullName evidence="2">Uncharacterized protein</fullName>
    </submittedName>
</protein>
<evidence type="ECO:0000313" key="2">
    <source>
        <dbReference type="EMBL" id="KAK2564410.1"/>
    </source>
</evidence>
<evidence type="ECO:0000313" key="3">
    <source>
        <dbReference type="Proteomes" id="UP001249851"/>
    </source>
</evidence>
<feature type="compositionally biased region" description="Polar residues" evidence="1">
    <location>
        <begin position="1"/>
        <end position="13"/>
    </location>
</feature>
<dbReference type="Proteomes" id="UP001249851">
    <property type="component" value="Unassembled WGS sequence"/>
</dbReference>
<evidence type="ECO:0000256" key="1">
    <source>
        <dbReference type="SAM" id="MobiDB-lite"/>
    </source>
</evidence>
<name>A0AAD9V890_ACRCE</name>
<dbReference type="EMBL" id="JARQWQ010000022">
    <property type="protein sequence ID" value="KAK2564410.1"/>
    <property type="molecule type" value="Genomic_DNA"/>
</dbReference>
<organism evidence="2 3">
    <name type="scientific">Acropora cervicornis</name>
    <name type="common">Staghorn coral</name>
    <dbReference type="NCBI Taxonomy" id="6130"/>
    <lineage>
        <taxon>Eukaryota</taxon>
        <taxon>Metazoa</taxon>
        <taxon>Cnidaria</taxon>
        <taxon>Anthozoa</taxon>
        <taxon>Hexacorallia</taxon>
        <taxon>Scleractinia</taxon>
        <taxon>Astrocoeniina</taxon>
        <taxon>Acroporidae</taxon>
        <taxon>Acropora</taxon>
    </lineage>
</organism>
<reference evidence="2" key="2">
    <citation type="journal article" date="2023" name="Science">
        <title>Genomic signatures of disease resistance in endangered staghorn corals.</title>
        <authorList>
            <person name="Vollmer S.V."/>
            <person name="Selwyn J.D."/>
            <person name="Despard B.A."/>
            <person name="Roesel C.L."/>
        </authorList>
    </citation>
    <scope>NUCLEOTIDE SEQUENCE</scope>
    <source>
        <strain evidence="2">K2</strain>
    </source>
</reference>
<feature type="region of interest" description="Disordered" evidence="1">
    <location>
        <begin position="1"/>
        <end position="24"/>
    </location>
</feature>
<comment type="caution">
    <text evidence="2">The sequence shown here is derived from an EMBL/GenBank/DDBJ whole genome shotgun (WGS) entry which is preliminary data.</text>
</comment>
<keyword evidence="3" id="KW-1185">Reference proteome</keyword>
<reference evidence="2" key="1">
    <citation type="journal article" date="2023" name="G3 (Bethesda)">
        <title>Whole genome assembly and annotation of the endangered Caribbean coral Acropora cervicornis.</title>
        <authorList>
            <person name="Selwyn J.D."/>
            <person name="Vollmer S.V."/>
        </authorList>
    </citation>
    <scope>NUCLEOTIDE SEQUENCE</scope>
    <source>
        <strain evidence="2">K2</strain>
    </source>
</reference>
<gene>
    <name evidence="2" type="ORF">P5673_011839</name>
</gene>
<accession>A0AAD9V890</accession>
<dbReference type="AlphaFoldDB" id="A0AAD9V890"/>
<proteinExistence type="predicted"/>